<organism evidence="2 3">
    <name type="scientific">Allopontixanthobacter sediminis</name>
    <dbReference type="NCBI Taxonomy" id="1689985"/>
    <lineage>
        <taxon>Bacteria</taxon>
        <taxon>Pseudomonadati</taxon>
        <taxon>Pseudomonadota</taxon>
        <taxon>Alphaproteobacteria</taxon>
        <taxon>Sphingomonadales</taxon>
        <taxon>Erythrobacteraceae</taxon>
        <taxon>Allopontixanthobacter</taxon>
    </lineage>
</organism>
<reference evidence="2 3" key="1">
    <citation type="submission" date="2019-12" db="EMBL/GenBank/DDBJ databases">
        <title>Genomic-based taxomic classification of the family Erythrobacteraceae.</title>
        <authorList>
            <person name="Xu L."/>
        </authorList>
    </citation>
    <scope>NUCLEOTIDE SEQUENCE [LARGE SCALE GENOMIC DNA]</scope>
    <source>
        <strain evidence="2 3">KCTC 42453</strain>
    </source>
</reference>
<dbReference type="SUPFAM" id="SSF53756">
    <property type="entry name" value="UDP-Glycosyltransferase/glycogen phosphorylase"/>
    <property type="match status" value="1"/>
</dbReference>
<keyword evidence="3" id="KW-1185">Reference proteome</keyword>
<accession>A0A845B2L4</accession>
<comment type="caution">
    <text evidence="2">The sequence shown here is derived from an EMBL/GenBank/DDBJ whole genome shotgun (WGS) entry which is preliminary data.</text>
</comment>
<dbReference type="Proteomes" id="UP000431922">
    <property type="component" value="Unassembled WGS sequence"/>
</dbReference>
<protein>
    <submittedName>
        <fullName evidence="2">Glycosyltransferase</fullName>
    </submittedName>
</protein>
<dbReference type="Pfam" id="PF13692">
    <property type="entry name" value="Glyco_trans_1_4"/>
    <property type="match status" value="1"/>
</dbReference>
<dbReference type="InterPro" id="IPR050194">
    <property type="entry name" value="Glycosyltransferase_grp1"/>
</dbReference>
<dbReference type="CDD" id="cd03814">
    <property type="entry name" value="GT4-like"/>
    <property type="match status" value="1"/>
</dbReference>
<feature type="domain" description="Glycosyltransferase subfamily 4-like N-terminal" evidence="1">
    <location>
        <begin position="30"/>
        <end position="179"/>
    </location>
</feature>
<evidence type="ECO:0000313" key="2">
    <source>
        <dbReference type="EMBL" id="MXP44426.1"/>
    </source>
</evidence>
<dbReference type="Gene3D" id="3.40.50.2000">
    <property type="entry name" value="Glycogen Phosphorylase B"/>
    <property type="match status" value="2"/>
</dbReference>
<dbReference type="PANTHER" id="PTHR45947">
    <property type="entry name" value="SULFOQUINOVOSYL TRANSFERASE SQD2"/>
    <property type="match status" value="1"/>
</dbReference>
<proteinExistence type="predicted"/>
<dbReference type="AlphaFoldDB" id="A0A845B2L4"/>
<keyword evidence="2" id="KW-0808">Transferase</keyword>
<dbReference type="Pfam" id="PF13439">
    <property type="entry name" value="Glyco_transf_4"/>
    <property type="match status" value="1"/>
</dbReference>
<evidence type="ECO:0000313" key="3">
    <source>
        <dbReference type="Proteomes" id="UP000431922"/>
    </source>
</evidence>
<dbReference type="PANTHER" id="PTHR45947:SF3">
    <property type="entry name" value="SULFOQUINOVOSYL TRANSFERASE SQD2"/>
    <property type="match status" value="1"/>
</dbReference>
<dbReference type="InterPro" id="IPR028098">
    <property type="entry name" value="Glyco_trans_4-like_N"/>
</dbReference>
<gene>
    <name evidence="2" type="ORF">GRI65_08155</name>
</gene>
<sequence length="356" mass="38795">MTGFGDEDCIAGPFPERIAIVTDAWLPQMNGVVRTLTTTVGILRSWGHDVTVISPDQYRSVPCPTYPEIRLALALPGAVSLRLAGLAPDAVHIATEGPLGVAARSYCVAARVPFTTAYHTQFPDYVARRTHLPASWFWRYIRWFHAPAERIMVATESIRGELRQQGLHRLHHWGRGVDLGCFTPDAPAPAEFAELPHPIQLYVGRVSVEKNLEAFLGGKYPGTRVIVGDGPARAELERKFPEAVFLGKRSGRELAGCYAGADVFVFPSRTDTFGLVMIEALACGTPVAAFPVPGPIDIIDDRVGAMSEDLDRAIAAALFSRRSDCTARGREFTWEDATRQFAAGLVPLAEELTVAA</sequence>
<dbReference type="EMBL" id="WTYL01000002">
    <property type="protein sequence ID" value="MXP44426.1"/>
    <property type="molecule type" value="Genomic_DNA"/>
</dbReference>
<dbReference type="GO" id="GO:0016757">
    <property type="term" value="F:glycosyltransferase activity"/>
    <property type="evidence" value="ECO:0007669"/>
    <property type="project" value="UniProtKB-ARBA"/>
</dbReference>
<dbReference type="OrthoDB" id="9790710at2"/>
<evidence type="ECO:0000259" key="1">
    <source>
        <dbReference type="Pfam" id="PF13439"/>
    </source>
</evidence>
<name>A0A845B2L4_9SPHN</name>